<proteinExistence type="predicted"/>
<keyword evidence="2" id="KW-1185">Reference proteome</keyword>
<dbReference type="AlphaFoldDB" id="A0A3M7RTC0"/>
<protein>
    <submittedName>
        <fullName evidence="1">Uncharacterized protein</fullName>
    </submittedName>
</protein>
<evidence type="ECO:0000313" key="2">
    <source>
        <dbReference type="Proteomes" id="UP000276133"/>
    </source>
</evidence>
<organism evidence="1 2">
    <name type="scientific">Brachionus plicatilis</name>
    <name type="common">Marine rotifer</name>
    <name type="synonym">Brachionus muelleri</name>
    <dbReference type="NCBI Taxonomy" id="10195"/>
    <lineage>
        <taxon>Eukaryota</taxon>
        <taxon>Metazoa</taxon>
        <taxon>Spiralia</taxon>
        <taxon>Gnathifera</taxon>
        <taxon>Rotifera</taxon>
        <taxon>Eurotatoria</taxon>
        <taxon>Monogononta</taxon>
        <taxon>Pseudotrocha</taxon>
        <taxon>Ploima</taxon>
        <taxon>Brachionidae</taxon>
        <taxon>Brachionus</taxon>
    </lineage>
</organism>
<dbReference type="Proteomes" id="UP000276133">
    <property type="component" value="Unassembled WGS sequence"/>
</dbReference>
<dbReference type="EMBL" id="REGN01002709">
    <property type="protein sequence ID" value="RNA26588.1"/>
    <property type="molecule type" value="Genomic_DNA"/>
</dbReference>
<name>A0A3M7RTC0_BRAPC</name>
<evidence type="ECO:0000313" key="1">
    <source>
        <dbReference type="EMBL" id="RNA26588.1"/>
    </source>
</evidence>
<comment type="caution">
    <text evidence="1">The sequence shown here is derived from an EMBL/GenBank/DDBJ whole genome shotgun (WGS) entry which is preliminary data.</text>
</comment>
<reference evidence="1 2" key="1">
    <citation type="journal article" date="2018" name="Sci. Rep.">
        <title>Genomic signatures of local adaptation to the degree of environmental predictability in rotifers.</title>
        <authorList>
            <person name="Franch-Gras L."/>
            <person name="Hahn C."/>
            <person name="Garcia-Roger E.M."/>
            <person name="Carmona M.J."/>
            <person name="Serra M."/>
            <person name="Gomez A."/>
        </authorList>
    </citation>
    <scope>NUCLEOTIDE SEQUENCE [LARGE SCALE GENOMIC DNA]</scope>
    <source>
        <strain evidence="1">HYR1</strain>
    </source>
</reference>
<gene>
    <name evidence="1" type="ORF">BpHYR1_018527</name>
</gene>
<sequence length="129" mass="15359">MLTLPLDLQNLDYHKQKICTICSENKTIPSKKNVDYKCIIFPLYNQIKTGGIYYTIKYLKFITKKFLLKFISIEKNSPSKHSKIYINKFYMDSKFLNLQANDIKFFKDPSRLRIVVTIIYIYPINCQKI</sequence>
<accession>A0A3M7RTC0</accession>